<feature type="compositionally biased region" description="Basic residues" evidence="1">
    <location>
        <begin position="18"/>
        <end position="30"/>
    </location>
</feature>
<dbReference type="Proteomes" id="UP000319824">
    <property type="component" value="Unassembled WGS sequence"/>
</dbReference>
<dbReference type="CDD" id="cd05013">
    <property type="entry name" value="SIS_RpiR"/>
    <property type="match status" value="1"/>
</dbReference>
<reference evidence="3 4" key="1">
    <citation type="submission" date="2019-06" db="EMBL/GenBank/DDBJ databases">
        <title>Pac Bio to generate improved reference genome sequences for organisms with transposon mutant libraries (support for FEBA project).</title>
        <authorList>
            <person name="Blow M."/>
        </authorList>
    </citation>
    <scope>NUCLEOTIDE SEQUENCE [LARGE SCALE GENOMIC DNA]</scope>
    <source>
        <strain evidence="3 4">USDA 1844</strain>
    </source>
</reference>
<dbReference type="GO" id="GO:0003700">
    <property type="term" value="F:DNA-binding transcription factor activity"/>
    <property type="evidence" value="ECO:0007669"/>
    <property type="project" value="InterPro"/>
</dbReference>
<protein>
    <submittedName>
        <fullName evidence="3">SIS domain-containing protein</fullName>
    </submittedName>
</protein>
<name>A0A559TKC4_9HYPH</name>
<dbReference type="InterPro" id="IPR046348">
    <property type="entry name" value="SIS_dom_sf"/>
</dbReference>
<comment type="caution">
    <text evidence="3">The sequence shown here is derived from an EMBL/GenBank/DDBJ whole genome shotgun (WGS) entry which is preliminary data.</text>
</comment>
<dbReference type="SUPFAM" id="SSF53697">
    <property type="entry name" value="SIS domain"/>
    <property type="match status" value="1"/>
</dbReference>
<organism evidence="3 4">
    <name type="scientific">Rhizobium mongolense USDA 1844</name>
    <dbReference type="NCBI Taxonomy" id="1079460"/>
    <lineage>
        <taxon>Bacteria</taxon>
        <taxon>Pseudomonadati</taxon>
        <taxon>Pseudomonadota</taxon>
        <taxon>Alphaproteobacteria</taxon>
        <taxon>Hyphomicrobiales</taxon>
        <taxon>Rhizobiaceae</taxon>
        <taxon>Rhizobium/Agrobacterium group</taxon>
        <taxon>Rhizobium</taxon>
    </lineage>
</organism>
<feature type="domain" description="SIS" evidence="2">
    <location>
        <begin position="102"/>
        <end position="238"/>
    </location>
</feature>
<dbReference type="Pfam" id="PF01380">
    <property type="entry name" value="SIS"/>
    <property type="match status" value="1"/>
</dbReference>
<dbReference type="GO" id="GO:0097367">
    <property type="term" value="F:carbohydrate derivative binding"/>
    <property type="evidence" value="ECO:0007669"/>
    <property type="project" value="InterPro"/>
</dbReference>
<dbReference type="InterPro" id="IPR047640">
    <property type="entry name" value="RpiR-like"/>
</dbReference>
<dbReference type="EMBL" id="VISO01000001">
    <property type="protein sequence ID" value="TVZ75017.1"/>
    <property type="molecule type" value="Genomic_DNA"/>
</dbReference>
<dbReference type="PROSITE" id="PS51464">
    <property type="entry name" value="SIS"/>
    <property type="match status" value="1"/>
</dbReference>
<evidence type="ECO:0000313" key="4">
    <source>
        <dbReference type="Proteomes" id="UP000319824"/>
    </source>
</evidence>
<evidence type="ECO:0000259" key="2">
    <source>
        <dbReference type="PROSITE" id="PS51464"/>
    </source>
</evidence>
<dbReference type="InterPro" id="IPR035472">
    <property type="entry name" value="RpiR-like_SIS"/>
</dbReference>
<dbReference type="GO" id="GO:0003677">
    <property type="term" value="F:DNA binding"/>
    <property type="evidence" value="ECO:0007669"/>
    <property type="project" value="InterPro"/>
</dbReference>
<dbReference type="PANTHER" id="PTHR30514">
    <property type="entry name" value="GLUCOKINASE"/>
    <property type="match status" value="1"/>
</dbReference>
<dbReference type="InterPro" id="IPR001347">
    <property type="entry name" value="SIS_dom"/>
</dbReference>
<sequence>MKRYPQARPLRAVLSGRGHGRVSRRMPYHRGQRDRSSSCANRKHAFLRIRGRPRRDKARRATQYLGSDDKHVRPEIANLSAAPQHSVVAAARLLDYEQIKGVTERLRRATRVEAFGMGVSAICAELLTHRLIWLGIPIHSTGTVTIARGLAHGLDASSFAIGISYEGMSEETVAFLRTARDRGAHTLAITTREKSAITEVAHEVLLLSSAGPWPEAGSARLMPSMARLSESIAECLKGHKNISSPTPHSHATS</sequence>
<evidence type="ECO:0000256" key="1">
    <source>
        <dbReference type="SAM" id="MobiDB-lite"/>
    </source>
</evidence>
<dbReference type="PANTHER" id="PTHR30514:SF9">
    <property type="entry name" value="TRANSCRIPTIONAL REGULATOR"/>
    <property type="match status" value="1"/>
</dbReference>
<evidence type="ECO:0000313" key="3">
    <source>
        <dbReference type="EMBL" id="TVZ75017.1"/>
    </source>
</evidence>
<dbReference type="AlphaFoldDB" id="A0A559TKC4"/>
<proteinExistence type="predicted"/>
<accession>A0A559TKC4</accession>
<dbReference type="GO" id="GO:1901135">
    <property type="term" value="P:carbohydrate derivative metabolic process"/>
    <property type="evidence" value="ECO:0007669"/>
    <property type="project" value="InterPro"/>
</dbReference>
<dbReference type="Gene3D" id="3.40.50.10490">
    <property type="entry name" value="Glucose-6-phosphate isomerase like protein, domain 1"/>
    <property type="match status" value="1"/>
</dbReference>
<feature type="region of interest" description="Disordered" evidence="1">
    <location>
        <begin position="16"/>
        <end position="40"/>
    </location>
</feature>
<gene>
    <name evidence="3" type="ORF">BCL32_0385</name>
</gene>